<dbReference type="PANTHER" id="PTHR36842:SF1">
    <property type="entry name" value="PROTEIN TOLB"/>
    <property type="match status" value="1"/>
</dbReference>
<keyword evidence="2" id="KW-0732">Signal</keyword>
<evidence type="ECO:0000256" key="1">
    <source>
        <dbReference type="ARBA" id="ARBA00022737"/>
    </source>
</evidence>
<feature type="domain" description="HYR" evidence="4">
    <location>
        <begin position="370"/>
        <end position="467"/>
    </location>
</feature>
<dbReference type="InterPro" id="IPR013783">
    <property type="entry name" value="Ig-like_fold"/>
</dbReference>
<dbReference type="InterPro" id="IPR011050">
    <property type="entry name" value="Pectin_lyase_fold/virulence"/>
</dbReference>
<dbReference type="InterPro" id="IPR005046">
    <property type="entry name" value="DUF285"/>
</dbReference>
<keyword evidence="6" id="KW-1185">Reference proteome</keyword>
<dbReference type="SUPFAM" id="SSF51126">
    <property type="entry name" value="Pectin lyase-like"/>
    <property type="match status" value="1"/>
</dbReference>
<feature type="domain" description="PKD" evidence="3">
    <location>
        <begin position="2210"/>
        <end position="2296"/>
    </location>
</feature>
<feature type="non-terminal residue" evidence="5">
    <location>
        <position position="3019"/>
    </location>
</feature>
<name>A0A4V3ASL7_9BACT</name>
<dbReference type="Gene3D" id="2.60.40.10">
    <property type="entry name" value="Immunoglobulins"/>
    <property type="match status" value="5"/>
</dbReference>
<dbReference type="RefSeq" id="WP_133389363.1">
    <property type="nucleotide sequence ID" value="NZ_SMUW01000012.1"/>
</dbReference>
<feature type="domain" description="PKD" evidence="3">
    <location>
        <begin position="2156"/>
        <end position="2194"/>
    </location>
</feature>
<dbReference type="EMBL" id="SMUW01000012">
    <property type="protein sequence ID" value="TDK51130.1"/>
    <property type="molecule type" value="Genomic_DNA"/>
</dbReference>
<dbReference type="Gene3D" id="2.60.40.740">
    <property type="match status" value="1"/>
</dbReference>
<dbReference type="InterPro" id="IPR035986">
    <property type="entry name" value="PKD_dom_sf"/>
</dbReference>
<protein>
    <submittedName>
        <fullName evidence="5">PKD domain-containing protein</fullName>
    </submittedName>
</protein>
<dbReference type="Pfam" id="PF18676">
    <property type="entry name" value="MBG_2"/>
    <property type="match status" value="2"/>
</dbReference>
<evidence type="ECO:0000259" key="3">
    <source>
        <dbReference type="PROSITE" id="PS50093"/>
    </source>
</evidence>
<accession>A0A4V3ASL7</accession>
<dbReference type="PANTHER" id="PTHR36842">
    <property type="entry name" value="PROTEIN TOLB HOMOLOG"/>
    <property type="match status" value="1"/>
</dbReference>
<dbReference type="CDD" id="cd00146">
    <property type="entry name" value="PKD"/>
    <property type="match status" value="3"/>
</dbReference>
<evidence type="ECO:0000313" key="5">
    <source>
        <dbReference type="EMBL" id="TDK51130.1"/>
    </source>
</evidence>
<dbReference type="Pfam" id="PF03382">
    <property type="entry name" value="DUF285"/>
    <property type="match status" value="1"/>
</dbReference>
<dbReference type="SUPFAM" id="SSF49299">
    <property type="entry name" value="PKD domain"/>
    <property type="match status" value="3"/>
</dbReference>
<dbReference type="Pfam" id="PF18911">
    <property type="entry name" value="PKD_4"/>
    <property type="match status" value="3"/>
</dbReference>
<dbReference type="FunFam" id="2.60.40.10:FF:000270">
    <property type="entry name" value="Cell surface protein"/>
    <property type="match status" value="2"/>
</dbReference>
<evidence type="ECO:0000259" key="4">
    <source>
        <dbReference type="PROSITE" id="PS50825"/>
    </source>
</evidence>
<dbReference type="InterPro" id="IPR003410">
    <property type="entry name" value="HYR_dom"/>
</dbReference>
<dbReference type="PROSITE" id="PS50825">
    <property type="entry name" value="HYR"/>
    <property type="match status" value="1"/>
</dbReference>
<dbReference type="SMART" id="SM00089">
    <property type="entry name" value="PKD"/>
    <property type="match status" value="6"/>
</dbReference>
<dbReference type="InterPro" id="IPR000601">
    <property type="entry name" value="PKD_dom"/>
</dbReference>
<feature type="signal peptide" evidence="2">
    <location>
        <begin position="1"/>
        <end position="20"/>
    </location>
</feature>
<proteinExistence type="predicted"/>
<dbReference type="Gene3D" id="3.30.1300.70">
    <property type="match status" value="1"/>
</dbReference>
<dbReference type="InterPro" id="IPR022409">
    <property type="entry name" value="PKD/Chitinase_dom"/>
</dbReference>
<dbReference type="Proteomes" id="UP000295438">
    <property type="component" value="Unassembled WGS sequence"/>
</dbReference>
<evidence type="ECO:0000313" key="6">
    <source>
        <dbReference type="Proteomes" id="UP000295438"/>
    </source>
</evidence>
<feature type="chain" id="PRO_5021035289" evidence="2">
    <location>
        <begin position="21"/>
        <end position="3019"/>
    </location>
</feature>
<feature type="domain" description="PKD" evidence="3">
    <location>
        <begin position="2048"/>
        <end position="2132"/>
    </location>
</feature>
<keyword evidence="1" id="KW-0677">Repeat</keyword>
<sequence length="3019" mass="312193">MTKSTVIFCLCFLIAQLSFAQVTTFLDNGTLTNTAQTAIEFDNASIRVRSTATATIPLRSTGAASITFTLKGGDGGTATWDGLFTDLVAQGGEGGTVTFTMPITSENEGKRITFYLGKHGENESHPIIASGGGGASTAIVDHNGTLLALAGGGGGGSAVETYQSSGRPGGTVTDGHATTCGDSGNAGVNGTTGNNTPESLGAIVARSSDKLSIHAGGGGGLSGISRVNTGIHSESITGKSASDGGWGGYHPEDTFYSGTNCNQDTPFQVEGCIQVRTKDRSRGGTGYSGGGAGSPWLYDPGFSSCSEVLWNSFGAGGGGGGYDGGGGGGKQRGGGGGSSYVDPKFTNTSFREGGYVTNSQNGTVSYQVNYDNQPPVAVCKNTVLVLGQGNYITNDGQIGVASGINGEATLDPAAIDGGSIDDVLLVEMTTSKNTFTCNDLGENTVTLTVTDANGNSGSCSAQVTVVDNFAPTITSATSRIINAPDFGVIDMGFRTSLTITPPELNFVDNCGVASVVQAEPFTVTCSDIGKSFVKEVVATDASGNQNVVYLNYSITSSAINTSKIYVNANQPDDSGDGLSWATAKKYLNSALAMLDGAQCYKGKQIWVAGGNYYPDEGTNQTDNDRLSTFLLGNEIAIYGGFSGDETSLDQRDYANNPTILSGDLQQDDQAGLNNADNAYTVVSSLNTLPFIMDGFIISGGNSNGTTYETSVGGGVAGNSSSSFRNCIFSGNTANLAGGAFFSTNAEVEFINCIFSGNTADTGGAIYSDVSSLSLINSTLSGNSASTDGGAISSPLGSTLAVKNSIIWNNRAQGSTTSVSASISGIASYANSLVANISSSGIVSNADPLFVEGIDFTTEALPTTAGDFHAQLGIVRDAGDKSYNTLEKDLDGQKRILGQIDLGPYEYGYDTDYFVTTWQTTTVNERITLPVVGYNYYRIDWDNDGVFDYTLNSALQTESRAITHTFAEPGIHTIVIYALGINFNFKDSPYKNNLLSIDQWGSSNWRSMRNSFYGCSNLVINAKDAPSLINATDLSYMFAGATSLDYDFSHWNVSTITNMQGMFDGVTLSEENYDKLLNSWSNLGLKRDVIFSAGNSNYCLGEPGRTKLIESFGWEITDGGPSCDTTGCTDDNTPPEPELVTLPDIAAECEVTGLTAPTATDNCATTVTVTHDAVLPIATQGTTVVTWTYDDGNGNTSTQTQNVVIKDLSAPVPDVVTLPEVTAEAPVTELTLPTATDNCTTGVTVTNDAVFPITENTVVTWTYTDAAGNFSTQTQNVVIKKGTAPVVTAPAITGVQEDVVYAMPDAIQVTDEEGDDLILTFTVTGGTLSMGTNGITFGGQGNGSASFTASGTLVNLNSALDAATFISSPNLNGAGAGSISIVANDGHLDSETAFVIFDIDPINDDPQLTGLPASITIEEDDLTGNFDISAATISDVDALSGDLTLLLSASGGVFQAAGLSGILVSGDLTTDLSLTGTLGKLNEYLSVADRIYFRPDANLNGTGAGSVDLKITDNGNRGIGGGSLVELGTVAVNITPINDSPFLTGLPETIQVYEGAADFIDLSDATFGDVDSGSQEVLLTLMVTSGSLSAIGKAGVMVSQNVPNIINIEGTASQIDAFLKDEATIQYTPETGVTGDAVAQLLISADDGGNTGSGSGASSFDPVYIDVLRRPTITAITVPESGTYGLGKNIDFILDFSEAVVVNTTDGTPGLGLNIGGETKTAAYLSGSGTSRMVFRYTVREGDLDQDGIEVNRLSLNGGSIQTNEGVSVDLTLGFVPPTIGVVVDAVAPSGYSVTIDQSPISSINQDVVSFTFDGAEVGTNYTYTFSSSSGAAVITGSGLITAANQQIIGIDLTSLGNGTVTLSVRLTDLAGNVGEAVSDTSNKVSPISASISDQVDVACNGEATGSLTVQVNAGVPNYSYSWSNGAMTTNTSSVTNTVNGLSAGTYTVTITDGNGQKATASATIEESSNLIITPTLTHPSKSAGSDGVVALDVTGGMGPYEFSWVPNLGTTSTISGLTEGTYKCIVTDQNGCSEEVTVQLKDPESCVAQSDFTINPEQSCTSPTTVYFTDNSSSADSWSWDFGDGGTSSAQNPVHTYTSEGNFTVTLTVTDAATGCSSISNKVFSIEEVSADFTASTTFGCGPLTTTFTDTSVGAVSWEWDFGDGSGSTDQNPSHTYQKPGKYTVSLKITGATGCTDTKVINSLIEVLGPDVAFSEDVTDGCGPLTVSFTDNTFDSSPITGWKWDFGDGTTSNQQNPVHTFEKAGTYSVSLTISDFDGCSRTLRKTDLIQVNVLDVEIRSTNVTCNGGSDGSITATLNEGVSPFTYEWNTGAETATVENLTAGSYSVKITDSNGCAVTKSVEVTEPAPAAITTSSPNLISYSSAVLGGEFQNGVDCALESGIVYGTASGPDITDDKVVMALSGSEFSGTVSGLKLNTVYYARAYTTNQNGRTIYGNEITFRTTKKELDVKVATGQSKVYGATDPIFAYTVDGFEGTDNESILTGTLARVSGEEIGMYSITVGTLDAGADYSINFIGADFEITPAEITGITFDDESFVFDGTDKSIVISGTLPAGTSVAYANNTRTDVGTQEATATITGSNFNDLVLTADLTITPADIAGITFDDGIFVFDGTAKSLAISGTLPSGTSVAYTNNSKTNVGTQEVTATITGSNFNEMVLTADLTITPADITGITFERGSFVFDGTDKSIVISGTLPAGTSVSYTNNSRTDVGTQEVTATITGSNYNTLVLTADLTITPADITGVTFDDGSFVFDGTEKSIEISGTLPAGTSVAYANNTRTDVGTQEATATITGSNYNTLVLTADLTITPAAITGITFNDESFVFDGTEKSILISGTLPAGTSVTYASNSRTDVGTQEATATITGSNFNTLVLTADLTITPADITGITFDDGSFVFDGTEKTLVISGTLPAGTSVAYSNNTRTDVGTQEVTATITGSNYTELVLTAGLTITTAELTVTADIGQSKLFGGTDPVLTFTATGYGEGDDETVFTGTLVREQGEAV</sequence>
<reference evidence="5 6" key="1">
    <citation type="submission" date="2019-03" db="EMBL/GenBank/DDBJ databases">
        <title>Algoriphagus aquimaris sp. nov., isolated form marine sediment in Pohang, Korea.</title>
        <authorList>
            <person name="Kim J."/>
            <person name="Yoon S.-H."/>
            <person name="Lee S.-S."/>
        </authorList>
    </citation>
    <scope>NUCLEOTIDE SEQUENCE [LARGE SCALE GENOMIC DNA]</scope>
    <source>
        <strain evidence="5 6">F21</strain>
    </source>
</reference>
<dbReference type="InterPro" id="IPR025667">
    <property type="entry name" value="SprB_repeat"/>
</dbReference>
<evidence type="ECO:0000256" key="2">
    <source>
        <dbReference type="SAM" id="SignalP"/>
    </source>
</evidence>
<comment type="caution">
    <text evidence="5">The sequence shown here is derived from an EMBL/GenBank/DDBJ whole genome shotgun (WGS) entry which is preliminary data.</text>
</comment>
<dbReference type="InterPro" id="IPR041286">
    <property type="entry name" value="MBG_2"/>
</dbReference>
<dbReference type="PROSITE" id="PS50093">
    <property type="entry name" value="PKD"/>
    <property type="match status" value="3"/>
</dbReference>
<organism evidence="5 6">
    <name type="scientific">Algoriphagus formosus</name>
    <dbReference type="NCBI Taxonomy" id="2007308"/>
    <lineage>
        <taxon>Bacteria</taxon>
        <taxon>Pseudomonadati</taxon>
        <taxon>Bacteroidota</taxon>
        <taxon>Cytophagia</taxon>
        <taxon>Cytophagales</taxon>
        <taxon>Cyclobacteriaceae</taxon>
        <taxon>Algoriphagus</taxon>
    </lineage>
</organism>
<dbReference type="Pfam" id="PF13573">
    <property type="entry name" value="SprB"/>
    <property type="match status" value="2"/>
</dbReference>
<gene>
    <name evidence="5" type="ORF">E1898_00155</name>
</gene>